<reference evidence="2 3" key="1">
    <citation type="submission" date="2018-11" db="EMBL/GenBank/DDBJ databases">
        <title>Gemmobacter sp. nov., YIM 102744-1 draft genome.</title>
        <authorList>
            <person name="Li G."/>
            <person name="Jiang Y."/>
        </authorList>
    </citation>
    <scope>NUCLEOTIDE SEQUENCE [LARGE SCALE GENOMIC DNA]</scope>
    <source>
        <strain evidence="2 3">YIM 102744-1</strain>
    </source>
</reference>
<dbReference type="InterPro" id="IPR007498">
    <property type="entry name" value="PqiA-like"/>
</dbReference>
<keyword evidence="3" id="KW-1185">Reference proteome</keyword>
<dbReference type="EMBL" id="RRAZ01000062">
    <property type="protein sequence ID" value="RRH68316.1"/>
    <property type="molecule type" value="Genomic_DNA"/>
</dbReference>
<gene>
    <name evidence="2" type="ORF">EG244_19625</name>
</gene>
<dbReference type="OrthoDB" id="5291921at2"/>
<feature type="transmembrane region" description="Helical" evidence="1">
    <location>
        <begin position="89"/>
        <end position="115"/>
    </location>
</feature>
<dbReference type="Proteomes" id="UP000282125">
    <property type="component" value="Unassembled WGS sequence"/>
</dbReference>
<keyword evidence="1" id="KW-0472">Membrane</keyword>
<dbReference type="AlphaFoldDB" id="A0A3P3D403"/>
<keyword evidence="1" id="KW-1133">Transmembrane helix</keyword>
<keyword evidence="1" id="KW-0812">Transmembrane</keyword>
<feature type="transmembrane region" description="Helical" evidence="1">
    <location>
        <begin position="121"/>
        <end position="138"/>
    </location>
</feature>
<proteinExistence type="predicted"/>
<dbReference type="RefSeq" id="WP_124966847.1">
    <property type="nucleotide sequence ID" value="NZ_RRAZ01000062.1"/>
</dbReference>
<evidence type="ECO:0000313" key="2">
    <source>
        <dbReference type="EMBL" id="RRH68316.1"/>
    </source>
</evidence>
<evidence type="ECO:0000313" key="3">
    <source>
        <dbReference type="Proteomes" id="UP000282125"/>
    </source>
</evidence>
<organism evidence="2 3">
    <name type="scientific">Falsigemmobacter faecalis</name>
    <dbReference type="NCBI Taxonomy" id="2488730"/>
    <lineage>
        <taxon>Bacteria</taxon>
        <taxon>Pseudomonadati</taxon>
        <taxon>Pseudomonadota</taxon>
        <taxon>Alphaproteobacteria</taxon>
        <taxon>Rhodobacterales</taxon>
        <taxon>Paracoccaceae</taxon>
        <taxon>Falsigemmobacter</taxon>
    </lineage>
</organism>
<comment type="caution">
    <text evidence="2">The sequence shown here is derived from an EMBL/GenBank/DDBJ whole genome shotgun (WGS) entry which is preliminary data.</text>
</comment>
<evidence type="ECO:0000256" key="1">
    <source>
        <dbReference type="SAM" id="Phobius"/>
    </source>
</evidence>
<dbReference type="Pfam" id="PF04403">
    <property type="entry name" value="PqiA"/>
    <property type="match status" value="1"/>
</dbReference>
<name>A0A3P3D403_9RHOB</name>
<feature type="transmembrane region" description="Helical" evidence="1">
    <location>
        <begin position="183"/>
        <end position="205"/>
    </location>
</feature>
<accession>A0A3P3D403</accession>
<protein>
    <submittedName>
        <fullName evidence="2">Paraquat-inducible protein A</fullName>
    </submittedName>
</protein>
<sequence>MTAAARTELPVAQEGLIACPTCDALNRAGAVQPGARGLCHRCGTVLSAPRKSAMTQIVMLSATALVLMMMAIFLPFLEVSAAGMTRQGSVLDAALSFAHGVTLPLTLAVTAFIIILPALRLSLLIYVMAPMAFGWYPARHAIRAFRLSEELRPWAMAEVFMIGVAVALVKIAGLASLHIGLAFWALVALVLVNVISDSFMCRLTVWRTLEQRSRS</sequence>
<feature type="transmembrane region" description="Helical" evidence="1">
    <location>
        <begin position="57"/>
        <end position="77"/>
    </location>
</feature>